<reference evidence="17" key="1">
    <citation type="submission" date="2025-08" db="UniProtKB">
        <authorList>
            <consortium name="RefSeq"/>
        </authorList>
    </citation>
    <scope>IDENTIFICATION</scope>
</reference>
<feature type="DNA-binding region" description="Homeobox" evidence="12">
    <location>
        <begin position="158"/>
        <end position="217"/>
    </location>
</feature>
<evidence type="ECO:0000256" key="14">
    <source>
        <dbReference type="SAM" id="MobiDB-lite"/>
    </source>
</evidence>
<keyword evidence="6 12" id="KW-0238">DNA-binding</keyword>
<evidence type="ECO:0000256" key="12">
    <source>
        <dbReference type="PROSITE-ProRule" id="PRU00108"/>
    </source>
</evidence>
<dbReference type="Pfam" id="PF00046">
    <property type="entry name" value="Homeodomain"/>
    <property type="match status" value="1"/>
</dbReference>
<dbReference type="SUPFAM" id="SSF46689">
    <property type="entry name" value="Homeodomain-like"/>
    <property type="match status" value="1"/>
</dbReference>
<dbReference type="OrthoDB" id="6159439at2759"/>
<dbReference type="PANTHER" id="PTHR46110">
    <property type="entry name" value="HOMEOBOX PROTEIN HMX"/>
    <property type="match status" value="1"/>
</dbReference>
<keyword evidence="16" id="KW-1185">Reference proteome</keyword>
<evidence type="ECO:0000256" key="9">
    <source>
        <dbReference type="ARBA" id="ARBA00023242"/>
    </source>
</evidence>
<evidence type="ECO:0000256" key="3">
    <source>
        <dbReference type="ARBA" id="ARBA00022782"/>
    </source>
</evidence>
<dbReference type="Gene3D" id="1.10.10.60">
    <property type="entry name" value="Homeodomain-like"/>
    <property type="match status" value="1"/>
</dbReference>
<dbReference type="FunFam" id="1.10.10.60:FF:000053">
    <property type="entry name" value="H6 family homeobox 2"/>
    <property type="match status" value="1"/>
</dbReference>
<evidence type="ECO:0000256" key="4">
    <source>
        <dbReference type="ARBA" id="ARBA00022902"/>
    </source>
</evidence>
<dbReference type="PRINTS" id="PR00024">
    <property type="entry name" value="HOMEOBOX"/>
</dbReference>
<dbReference type="InterPro" id="IPR009057">
    <property type="entry name" value="Homeodomain-like_sf"/>
</dbReference>
<evidence type="ECO:0000256" key="8">
    <source>
        <dbReference type="ARBA" id="ARBA00023163"/>
    </source>
</evidence>
<keyword evidence="8" id="KW-0804">Transcription</keyword>
<dbReference type="CDD" id="cd00086">
    <property type="entry name" value="homeodomain"/>
    <property type="match status" value="1"/>
</dbReference>
<evidence type="ECO:0000256" key="7">
    <source>
        <dbReference type="ARBA" id="ARBA00023155"/>
    </source>
</evidence>
<gene>
    <name evidence="17" type="primary">LOC115816237</name>
</gene>
<keyword evidence="2" id="KW-0217">Developmental protein</keyword>
<evidence type="ECO:0000256" key="10">
    <source>
        <dbReference type="ARBA" id="ARBA00038165"/>
    </source>
</evidence>
<dbReference type="GO" id="GO:0045892">
    <property type="term" value="P:negative regulation of DNA-templated transcription"/>
    <property type="evidence" value="ECO:0007669"/>
    <property type="project" value="TreeGrafter"/>
</dbReference>
<keyword evidence="9 12" id="KW-0539">Nucleus</keyword>
<comment type="similarity">
    <text evidence="10">Belongs to the HMX homeobox family.</text>
</comment>
<dbReference type="InterPro" id="IPR051300">
    <property type="entry name" value="HMX_Homeobox_TF"/>
</dbReference>
<dbReference type="GO" id="GO:0007399">
    <property type="term" value="P:nervous system development"/>
    <property type="evidence" value="ECO:0007669"/>
    <property type="project" value="UniProtKB-KW"/>
</dbReference>
<dbReference type="GO" id="GO:0000981">
    <property type="term" value="F:DNA-binding transcription factor activity, RNA polymerase II-specific"/>
    <property type="evidence" value="ECO:0007669"/>
    <property type="project" value="InterPro"/>
</dbReference>
<evidence type="ECO:0000259" key="15">
    <source>
        <dbReference type="PROSITE" id="PS50071"/>
    </source>
</evidence>
<keyword evidence="3" id="KW-0221">Differentiation</keyword>
<evidence type="ECO:0000313" key="16">
    <source>
        <dbReference type="Proteomes" id="UP000504632"/>
    </source>
</evidence>
<evidence type="ECO:0000256" key="5">
    <source>
        <dbReference type="ARBA" id="ARBA00023015"/>
    </source>
</evidence>
<dbReference type="SMART" id="SM00389">
    <property type="entry name" value="HOX"/>
    <property type="match status" value="1"/>
</dbReference>
<comment type="function">
    <text evidence="11">Transcription factor involved in specification of neuronal cell types and which is required for inner ear and hypothalamus development. Binds to the 5'-CAAGTG-3' core sequence.</text>
</comment>
<feature type="domain" description="Homeobox" evidence="15">
    <location>
        <begin position="156"/>
        <end position="216"/>
    </location>
</feature>
<protein>
    <submittedName>
        <fullName evidence="17">Homeobox protein HMX1-like</fullName>
    </submittedName>
</protein>
<dbReference type="RefSeq" id="XP_030635062.1">
    <property type="nucleotide sequence ID" value="XM_030779202.1"/>
</dbReference>
<evidence type="ECO:0000256" key="13">
    <source>
        <dbReference type="RuleBase" id="RU000682"/>
    </source>
</evidence>
<feature type="region of interest" description="Disordered" evidence="14">
    <location>
        <begin position="84"/>
        <end position="111"/>
    </location>
</feature>
<keyword evidence="7 12" id="KW-0371">Homeobox</keyword>
<proteinExistence type="inferred from homology"/>
<dbReference type="PROSITE" id="PS50071">
    <property type="entry name" value="HOMEOBOX_2"/>
    <property type="match status" value="1"/>
</dbReference>
<dbReference type="GO" id="GO:0005634">
    <property type="term" value="C:nucleus"/>
    <property type="evidence" value="ECO:0007669"/>
    <property type="project" value="UniProtKB-SubCell"/>
</dbReference>
<dbReference type="Proteomes" id="UP000504632">
    <property type="component" value="Chromosome 7"/>
</dbReference>
<accession>A0A6J2VSL6</accession>
<dbReference type="InParanoid" id="A0A6J2VSL6"/>
<dbReference type="InterPro" id="IPR017970">
    <property type="entry name" value="Homeobox_CS"/>
</dbReference>
<dbReference type="GeneID" id="115816237"/>
<evidence type="ECO:0000256" key="2">
    <source>
        <dbReference type="ARBA" id="ARBA00022473"/>
    </source>
</evidence>
<evidence type="ECO:0000313" key="17">
    <source>
        <dbReference type="RefSeq" id="XP_030635062.1"/>
    </source>
</evidence>
<organism evidence="16 17">
    <name type="scientific">Chanos chanos</name>
    <name type="common">Milkfish</name>
    <name type="synonym">Mugil chanos</name>
    <dbReference type="NCBI Taxonomy" id="29144"/>
    <lineage>
        <taxon>Eukaryota</taxon>
        <taxon>Metazoa</taxon>
        <taxon>Chordata</taxon>
        <taxon>Craniata</taxon>
        <taxon>Vertebrata</taxon>
        <taxon>Euteleostomi</taxon>
        <taxon>Actinopterygii</taxon>
        <taxon>Neopterygii</taxon>
        <taxon>Teleostei</taxon>
        <taxon>Ostariophysi</taxon>
        <taxon>Gonorynchiformes</taxon>
        <taxon>Chanidae</taxon>
        <taxon>Chanos</taxon>
    </lineage>
</organism>
<dbReference type="InterPro" id="IPR020479">
    <property type="entry name" value="HD_metazoa"/>
</dbReference>
<dbReference type="PANTHER" id="PTHR46110:SF1">
    <property type="entry name" value="HOMEOBOX PROTEIN HMX1"/>
    <property type="match status" value="1"/>
</dbReference>
<evidence type="ECO:0000256" key="1">
    <source>
        <dbReference type="ARBA" id="ARBA00004123"/>
    </source>
</evidence>
<name>A0A6J2VSL6_CHACN</name>
<dbReference type="AlphaFoldDB" id="A0A6J2VSL6"/>
<sequence length="288" mass="33036">MPDPPPRVSSFFIEDLLRSAQKGDTKFPVRDEESNRKKDTTHNRTAHRHFQVQGQLRYLERCSAETVSLVEWCEASIDKAYGQRDLKNVPNPKSTEPYDVPQSSDQDSSVLTDKVVDEEEAELREKQNSAYKKDEGDEMNFCCLERSESDKSEKSVRKKKTRTVFSRSQVFQLESTFDFKRYLSSSERAGLAKALHLTETQVKIWFQNRRNKWKRQVAADMKPTSLSCTTQRVLRVPIIYSENGTPLNFGASQVPPPNLVGFPSSMNCPLSSLTPRLSFRRSQMLSIV</sequence>
<evidence type="ECO:0000256" key="6">
    <source>
        <dbReference type="ARBA" id="ARBA00023125"/>
    </source>
</evidence>
<dbReference type="GO" id="GO:0030154">
    <property type="term" value="P:cell differentiation"/>
    <property type="evidence" value="ECO:0007669"/>
    <property type="project" value="UniProtKB-KW"/>
</dbReference>
<keyword evidence="4" id="KW-0524">Neurogenesis</keyword>
<comment type="subcellular location">
    <subcellularLocation>
        <location evidence="1 12 13">Nucleus</location>
    </subcellularLocation>
</comment>
<evidence type="ECO:0000256" key="11">
    <source>
        <dbReference type="ARBA" id="ARBA00053510"/>
    </source>
</evidence>
<feature type="region of interest" description="Disordered" evidence="14">
    <location>
        <begin position="22"/>
        <end position="48"/>
    </location>
</feature>
<dbReference type="GO" id="GO:0000977">
    <property type="term" value="F:RNA polymerase II transcription regulatory region sequence-specific DNA binding"/>
    <property type="evidence" value="ECO:0007669"/>
    <property type="project" value="TreeGrafter"/>
</dbReference>
<dbReference type="PROSITE" id="PS00027">
    <property type="entry name" value="HOMEOBOX_1"/>
    <property type="match status" value="1"/>
</dbReference>
<feature type="compositionally biased region" description="Basic and acidic residues" evidence="14">
    <location>
        <begin position="22"/>
        <end position="42"/>
    </location>
</feature>
<dbReference type="InterPro" id="IPR001356">
    <property type="entry name" value="HD"/>
</dbReference>
<keyword evidence="5" id="KW-0805">Transcription regulation</keyword>